<evidence type="ECO:0000313" key="3">
    <source>
        <dbReference type="Proteomes" id="UP000183952"/>
    </source>
</evidence>
<feature type="transmembrane region" description="Helical" evidence="1">
    <location>
        <begin position="96"/>
        <end position="117"/>
    </location>
</feature>
<reference evidence="2 3" key="1">
    <citation type="submission" date="2016-11" db="EMBL/GenBank/DDBJ databases">
        <authorList>
            <person name="Jaros S."/>
            <person name="Januszkiewicz K."/>
            <person name="Wedrychowicz H."/>
        </authorList>
    </citation>
    <scope>NUCLEOTIDE SEQUENCE [LARGE SCALE GENOMIC DNA]</scope>
    <source>
        <strain evidence="2 3">DSM 3090</strain>
    </source>
</reference>
<keyword evidence="1" id="KW-0472">Membrane</keyword>
<keyword evidence="3" id="KW-1185">Reference proteome</keyword>
<gene>
    <name evidence="2" type="ORF">SAMN02745248_00368</name>
</gene>
<evidence type="ECO:0000256" key="1">
    <source>
        <dbReference type="SAM" id="Phobius"/>
    </source>
</evidence>
<name>A0A1M6K7V9_9CLOT</name>
<keyword evidence="1" id="KW-1133">Transmembrane helix</keyword>
<sequence>MLKKQNVFLIGCIIMGIYGFLLKENDSIISAFILYISLGVWLKGIYNASPEVNKAKTMYGYIVNWGIFTVYYISILEIVDYYFHIITKNVDSIFSGLGVMMIAPIMIVLIISLYKFFKVRKEK</sequence>
<organism evidence="2 3">
    <name type="scientific">Hathewaya proteolytica DSM 3090</name>
    <dbReference type="NCBI Taxonomy" id="1121331"/>
    <lineage>
        <taxon>Bacteria</taxon>
        <taxon>Bacillati</taxon>
        <taxon>Bacillota</taxon>
        <taxon>Clostridia</taxon>
        <taxon>Eubacteriales</taxon>
        <taxon>Clostridiaceae</taxon>
        <taxon>Hathewaya</taxon>
    </lineage>
</organism>
<feature type="transmembrane region" description="Helical" evidence="1">
    <location>
        <begin position="7"/>
        <end position="22"/>
    </location>
</feature>
<dbReference type="STRING" id="1121331.SAMN02745248_00368"/>
<protein>
    <submittedName>
        <fullName evidence="2">Uncharacterized protein</fullName>
    </submittedName>
</protein>
<dbReference type="Proteomes" id="UP000183952">
    <property type="component" value="Unassembled WGS sequence"/>
</dbReference>
<evidence type="ECO:0000313" key="2">
    <source>
        <dbReference type="EMBL" id="SHJ55076.1"/>
    </source>
</evidence>
<feature type="transmembrane region" description="Helical" evidence="1">
    <location>
        <begin position="58"/>
        <end position="76"/>
    </location>
</feature>
<dbReference type="AlphaFoldDB" id="A0A1M6K7V9"/>
<feature type="transmembrane region" description="Helical" evidence="1">
    <location>
        <begin position="28"/>
        <end position="46"/>
    </location>
</feature>
<proteinExistence type="predicted"/>
<dbReference type="RefSeq" id="WP_072901682.1">
    <property type="nucleotide sequence ID" value="NZ_FRAD01000004.1"/>
</dbReference>
<keyword evidence="1" id="KW-0812">Transmembrane</keyword>
<dbReference type="EMBL" id="FRAD01000004">
    <property type="protein sequence ID" value="SHJ55076.1"/>
    <property type="molecule type" value="Genomic_DNA"/>
</dbReference>
<accession>A0A1M6K7V9</accession>